<organism evidence="4 5">
    <name type="scientific">Chryseolinea serpens</name>
    <dbReference type="NCBI Taxonomy" id="947013"/>
    <lineage>
        <taxon>Bacteria</taxon>
        <taxon>Pseudomonadati</taxon>
        <taxon>Bacteroidota</taxon>
        <taxon>Cytophagia</taxon>
        <taxon>Cytophagales</taxon>
        <taxon>Fulvivirgaceae</taxon>
        <taxon>Chryseolinea</taxon>
    </lineage>
</organism>
<dbReference type="SUPFAM" id="SSF54285">
    <property type="entry name" value="MoaD/ThiS"/>
    <property type="match status" value="1"/>
</dbReference>
<dbReference type="PANTHER" id="PTHR33359:SF1">
    <property type="entry name" value="MOLYBDOPTERIN SYNTHASE SULFUR CARRIER SUBUNIT"/>
    <property type="match status" value="1"/>
</dbReference>
<sequence length="80" mass="8601">MNTFRIKAFGITKDFLGGRDSEVTIEGNTVGALRAELTAKYPQLLGLRSLYIAVNNDYADETRVLTAADEIALIPPVSGG</sequence>
<dbReference type="Proteomes" id="UP000184212">
    <property type="component" value="Unassembled WGS sequence"/>
</dbReference>
<name>A0A1M5UGL9_9BACT</name>
<evidence type="ECO:0000256" key="1">
    <source>
        <dbReference type="ARBA" id="ARBA00022741"/>
    </source>
</evidence>
<comment type="similarity">
    <text evidence="2">Belongs to the MoaD family.</text>
</comment>
<dbReference type="InterPro" id="IPR044672">
    <property type="entry name" value="MOCS2A"/>
</dbReference>
<dbReference type="InterPro" id="IPR003749">
    <property type="entry name" value="ThiS/MoaD-like"/>
</dbReference>
<protein>
    <recommendedName>
        <fullName evidence="3">Molybdopterin synthase sulfur carrier subunit</fullName>
    </recommendedName>
</protein>
<dbReference type="Pfam" id="PF02597">
    <property type="entry name" value="ThiS"/>
    <property type="match status" value="1"/>
</dbReference>
<dbReference type="GO" id="GO:0006777">
    <property type="term" value="P:Mo-molybdopterin cofactor biosynthetic process"/>
    <property type="evidence" value="ECO:0007669"/>
    <property type="project" value="InterPro"/>
</dbReference>
<dbReference type="OrthoDB" id="598356at2"/>
<dbReference type="STRING" id="947013.SAMN04488109_4683"/>
<reference evidence="4 5" key="1">
    <citation type="submission" date="2016-11" db="EMBL/GenBank/DDBJ databases">
        <authorList>
            <person name="Jaros S."/>
            <person name="Januszkiewicz K."/>
            <person name="Wedrychowicz H."/>
        </authorList>
    </citation>
    <scope>NUCLEOTIDE SEQUENCE [LARGE SCALE GENOMIC DNA]</scope>
    <source>
        <strain evidence="4 5">DSM 24574</strain>
    </source>
</reference>
<dbReference type="InterPro" id="IPR012675">
    <property type="entry name" value="Beta-grasp_dom_sf"/>
</dbReference>
<dbReference type="PANTHER" id="PTHR33359">
    <property type="entry name" value="MOLYBDOPTERIN SYNTHASE SULFUR CARRIER SUBUNIT"/>
    <property type="match status" value="1"/>
</dbReference>
<dbReference type="GO" id="GO:1990133">
    <property type="term" value="C:molybdopterin adenylyltransferase complex"/>
    <property type="evidence" value="ECO:0007669"/>
    <property type="project" value="TreeGrafter"/>
</dbReference>
<evidence type="ECO:0000256" key="2">
    <source>
        <dbReference type="ARBA" id="ARBA00024200"/>
    </source>
</evidence>
<dbReference type="Gene3D" id="3.10.20.30">
    <property type="match status" value="1"/>
</dbReference>
<keyword evidence="5" id="KW-1185">Reference proteome</keyword>
<dbReference type="CDD" id="cd00754">
    <property type="entry name" value="Ubl_MoaD"/>
    <property type="match status" value="1"/>
</dbReference>
<dbReference type="RefSeq" id="WP_073138846.1">
    <property type="nucleotide sequence ID" value="NZ_FQWQ01000003.1"/>
</dbReference>
<dbReference type="AlphaFoldDB" id="A0A1M5UGL9"/>
<evidence type="ECO:0000256" key="3">
    <source>
        <dbReference type="ARBA" id="ARBA00024247"/>
    </source>
</evidence>
<proteinExistence type="inferred from homology"/>
<evidence type="ECO:0000313" key="4">
    <source>
        <dbReference type="EMBL" id="SHH62192.1"/>
    </source>
</evidence>
<accession>A0A1M5UGL9</accession>
<dbReference type="GO" id="GO:0000166">
    <property type="term" value="F:nucleotide binding"/>
    <property type="evidence" value="ECO:0007669"/>
    <property type="project" value="UniProtKB-KW"/>
</dbReference>
<keyword evidence="1" id="KW-0547">Nucleotide-binding</keyword>
<gene>
    <name evidence="4" type="ORF">SAMN04488109_4683</name>
</gene>
<dbReference type="InterPro" id="IPR016155">
    <property type="entry name" value="Mopterin_synth/thiamin_S_b"/>
</dbReference>
<evidence type="ECO:0000313" key="5">
    <source>
        <dbReference type="Proteomes" id="UP000184212"/>
    </source>
</evidence>
<dbReference type="EMBL" id="FQWQ01000003">
    <property type="protein sequence ID" value="SHH62192.1"/>
    <property type="molecule type" value="Genomic_DNA"/>
</dbReference>